<evidence type="ECO:0000256" key="1">
    <source>
        <dbReference type="ARBA" id="ARBA00004459"/>
    </source>
</evidence>
<evidence type="ECO:0000313" key="10">
    <source>
        <dbReference type="EMBL" id="MBV6545909.1"/>
    </source>
</evidence>
<dbReference type="PIRSF" id="PIRSF002854">
    <property type="entry name" value="MetQ"/>
    <property type="match status" value="1"/>
</dbReference>
<evidence type="ECO:0000313" key="9">
    <source>
        <dbReference type="EMBL" id="MBV6530833.1"/>
    </source>
</evidence>
<dbReference type="Gene3D" id="3.40.190.10">
    <property type="entry name" value="Periplasmic binding protein-like II"/>
    <property type="match status" value="2"/>
</dbReference>
<gene>
    <name evidence="9" type="ORF">HT657_01510</name>
    <name evidence="10" type="ORF">HT672_01110</name>
</gene>
<comment type="similarity">
    <text evidence="2">Belongs to the NlpA lipoprotein family.</text>
</comment>
<dbReference type="PANTHER" id="PTHR30429:SF1">
    <property type="entry name" value="D-METHIONINE-BINDING LIPOPROTEIN METQ-RELATED"/>
    <property type="match status" value="1"/>
</dbReference>
<dbReference type="EMBL" id="JABUMC010000001">
    <property type="protein sequence ID" value="MBV6545909.1"/>
    <property type="molecule type" value="Genomic_DNA"/>
</dbReference>
<reference evidence="10 12" key="1">
    <citation type="journal article" date="2021" name="Mol. Ecol.">
        <title>Polar bear-adapted Ursidibacter maritimus are remarkably conserved after generations in captivity.</title>
        <authorList>
            <person name="Espinosa-Gongora C."/>
            <person name="Hansen M.J."/>
            <person name="Bertelsen M.F."/>
            <person name="Bojesen A.M."/>
        </authorList>
    </citation>
    <scope>NUCLEOTIDE SEQUENCE</scope>
    <source>
        <strain evidence="10">Pb43105x</strain>
        <strain evidence="9 12">Pb43106</strain>
    </source>
</reference>
<evidence type="ECO:0000256" key="4">
    <source>
        <dbReference type="ARBA" id="ARBA00023136"/>
    </source>
</evidence>
<keyword evidence="12" id="KW-1185">Reference proteome</keyword>
<feature type="signal peptide" evidence="8">
    <location>
        <begin position="1"/>
        <end position="20"/>
    </location>
</feature>
<dbReference type="GeneID" id="65548585"/>
<dbReference type="GO" id="GO:0009279">
    <property type="term" value="C:cell outer membrane"/>
    <property type="evidence" value="ECO:0007669"/>
    <property type="project" value="UniProtKB-SubCell"/>
</dbReference>
<dbReference type="CDD" id="cd13598">
    <property type="entry name" value="PBP2_lipoprotein_IlpA_like"/>
    <property type="match status" value="1"/>
</dbReference>
<dbReference type="NCBIfam" id="NF008285">
    <property type="entry name" value="PRK11063.1"/>
    <property type="match status" value="1"/>
</dbReference>
<keyword evidence="5" id="KW-0564">Palmitate</keyword>
<dbReference type="NCBIfam" id="TIGR00363">
    <property type="entry name" value="MetQ/NlpA family lipoprotein"/>
    <property type="match status" value="1"/>
</dbReference>
<evidence type="ECO:0000256" key="3">
    <source>
        <dbReference type="ARBA" id="ARBA00022729"/>
    </source>
</evidence>
<dbReference type="PANTHER" id="PTHR30429">
    <property type="entry name" value="D-METHIONINE-BINDING LIPOPROTEIN METQ"/>
    <property type="match status" value="1"/>
</dbReference>
<comment type="subcellular location">
    <subcellularLocation>
        <location evidence="1">Cell outer membrane</location>
        <topology evidence="1">Lipid-anchor</topology>
    </subcellularLocation>
</comment>
<keyword evidence="4" id="KW-0472">Membrane</keyword>
<feature type="chain" id="PRO_5038036883" evidence="8">
    <location>
        <begin position="21"/>
        <end position="264"/>
    </location>
</feature>
<keyword evidence="6 10" id="KW-0449">Lipoprotein</keyword>
<comment type="caution">
    <text evidence="10">The sequence shown here is derived from an EMBL/GenBank/DDBJ whole genome shotgun (WGS) entry which is preliminary data.</text>
</comment>
<dbReference type="PROSITE" id="PS51257">
    <property type="entry name" value="PROKAR_LIPOPROTEIN"/>
    <property type="match status" value="1"/>
</dbReference>
<protein>
    <submittedName>
        <fullName evidence="10">MetQ/NlpA family lipoprotein</fullName>
    </submittedName>
</protein>
<evidence type="ECO:0000256" key="6">
    <source>
        <dbReference type="ARBA" id="ARBA00023288"/>
    </source>
</evidence>
<dbReference type="Proteomes" id="UP000732858">
    <property type="component" value="Unassembled WGS sequence"/>
</dbReference>
<dbReference type="Proteomes" id="UP001196379">
    <property type="component" value="Unassembled WGS sequence"/>
</dbReference>
<evidence type="ECO:0000256" key="8">
    <source>
        <dbReference type="SAM" id="SignalP"/>
    </source>
</evidence>
<evidence type="ECO:0000256" key="2">
    <source>
        <dbReference type="ARBA" id="ARBA00008973"/>
    </source>
</evidence>
<dbReference type="RefSeq" id="WP_157402752.1">
    <property type="nucleotide sequence ID" value="NZ_JABULY010000001.1"/>
</dbReference>
<dbReference type="InterPro" id="IPR004872">
    <property type="entry name" value="Lipoprotein_NlpA"/>
</dbReference>
<sequence length="264" mass="29180">MKFKKLLSVATLVSAVFLTACNDQQAKIKVGVMSGPEHQIAELAAKIAKEKYNRDVELVSFTDYGSPNEAVHKGDLDANAFQHKPYLDKDSKDNGFKLSIVGNTFVYPIAAYSKKLKSISELQDGATVAIPNNPTNLGRSLLLLEKQGFIKLKDGNNLLATQLDILENPRNLKIKEVDGELLTRVLDDVDFAIINNTFAGQIGLSPDKDGLFVESKQSPYVNLIVTRQGNENNEAIQDFVKSYQTEEVYQEALKLFKGGVVKGW</sequence>
<dbReference type="SUPFAM" id="SSF53850">
    <property type="entry name" value="Periplasmic binding protein-like II"/>
    <property type="match status" value="1"/>
</dbReference>
<proteinExistence type="inferred from homology"/>
<dbReference type="Pfam" id="PF03180">
    <property type="entry name" value="Lipoprotein_9"/>
    <property type="match status" value="1"/>
</dbReference>
<evidence type="ECO:0000256" key="5">
    <source>
        <dbReference type="ARBA" id="ARBA00023139"/>
    </source>
</evidence>
<dbReference type="EMBL" id="JABULY010000001">
    <property type="protein sequence ID" value="MBV6530833.1"/>
    <property type="molecule type" value="Genomic_DNA"/>
</dbReference>
<keyword evidence="3 8" id="KW-0732">Signal</keyword>
<accession>A0A949WEK6</accession>
<dbReference type="AlphaFoldDB" id="A0A949WEK6"/>
<evidence type="ECO:0000256" key="7">
    <source>
        <dbReference type="PIRSR" id="PIRSR002854-1"/>
    </source>
</evidence>
<evidence type="ECO:0000313" key="12">
    <source>
        <dbReference type="Proteomes" id="UP001196379"/>
    </source>
</evidence>
<organism evidence="10 11">
    <name type="scientific">Ursidibacter maritimus</name>
    <dbReference type="NCBI Taxonomy" id="1331689"/>
    <lineage>
        <taxon>Bacteria</taxon>
        <taxon>Pseudomonadati</taxon>
        <taxon>Pseudomonadota</taxon>
        <taxon>Gammaproteobacteria</taxon>
        <taxon>Pasteurellales</taxon>
        <taxon>Pasteurellaceae</taxon>
        <taxon>Ursidibacter</taxon>
    </lineage>
</organism>
<feature type="lipid moiety-binding region" description="S-diacylglycerol cysteine" evidence="7">
    <location>
        <position position="21"/>
    </location>
</feature>
<name>A0A949WEK6_9PAST</name>
<dbReference type="OrthoDB" id="9812878at2"/>
<evidence type="ECO:0000313" key="11">
    <source>
        <dbReference type="Proteomes" id="UP000732858"/>
    </source>
</evidence>